<feature type="signal peptide" evidence="2">
    <location>
        <begin position="1"/>
        <end position="22"/>
    </location>
</feature>
<feature type="compositionally biased region" description="Basic and acidic residues" evidence="1">
    <location>
        <begin position="87"/>
        <end position="100"/>
    </location>
</feature>
<evidence type="ECO:0000256" key="2">
    <source>
        <dbReference type="SAM" id="SignalP"/>
    </source>
</evidence>
<dbReference type="EMBL" id="FNEC01000001">
    <property type="protein sequence ID" value="SDH95338.1"/>
    <property type="molecule type" value="Genomic_DNA"/>
</dbReference>
<feature type="region of interest" description="Disordered" evidence="1">
    <location>
        <begin position="39"/>
        <end position="100"/>
    </location>
</feature>
<name>A0A239JE22_9PSED</name>
<evidence type="ECO:0000313" key="5">
    <source>
        <dbReference type="EMBL" id="SNT03852.1"/>
    </source>
</evidence>
<organism evidence="4 7">
    <name type="scientific">Pseudomonas delhiensis</name>
    <dbReference type="NCBI Taxonomy" id="366289"/>
    <lineage>
        <taxon>Bacteria</taxon>
        <taxon>Pseudomonadati</taxon>
        <taxon>Pseudomonadota</taxon>
        <taxon>Gammaproteobacteria</taxon>
        <taxon>Pseudomonadales</taxon>
        <taxon>Pseudomonadaceae</taxon>
        <taxon>Pseudomonas</taxon>
    </lineage>
</organism>
<feature type="domain" description="Outer membrane protein assembly factor BamE" evidence="3">
    <location>
        <begin position="109"/>
        <end position="161"/>
    </location>
</feature>
<dbReference type="AlphaFoldDB" id="A0A239JE22"/>
<dbReference type="InterPro" id="IPR007450">
    <property type="entry name" value="BamE_dom"/>
</dbReference>
<gene>
    <name evidence="4" type="ORF">SAMN05216189_100192</name>
    <name evidence="5" type="ORF">SAMN06295949_11283</name>
</gene>
<dbReference type="Pfam" id="PF04355">
    <property type="entry name" value="BamE"/>
    <property type="match status" value="1"/>
</dbReference>
<evidence type="ECO:0000259" key="3">
    <source>
        <dbReference type="Pfam" id="PF04355"/>
    </source>
</evidence>
<proteinExistence type="predicted"/>
<evidence type="ECO:0000313" key="6">
    <source>
        <dbReference type="Proteomes" id="UP000198309"/>
    </source>
</evidence>
<feature type="chain" id="PRO_5030040803" evidence="2">
    <location>
        <begin position="23"/>
        <end position="169"/>
    </location>
</feature>
<protein>
    <submittedName>
        <fullName evidence="4">SmpA / OmlA family protein</fullName>
    </submittedName>
</protein>
<dbReference type="Proteomes" id="UP000199693">
    <property type="component" value="Unassembled WGS sequence"/>
</dbReference>
<dbReference type="Proteomes" id="UP000198309">
    <property type="component" value="Unassembled WGS sequence"/>
</dbReference>
<evidence type="ECO:0000256" key="1">
    <source>
        <dbReference type="SAM" id="MobiDB-lite"/>
    </source>
</evidence>
<evidence type="ECO:0000313" key="4">
    <source>
        <dbReference type="EMBL" id="SDH95338.1"/>
    </source>
</evidence>
<sequence>MRLPPLHCLLPLLALMAMDSPAATPFRCEAADGRVGFHQHGCPPGQAQSRQRAHNPTPGSGKPVPLARQDPARRQAAPGGGGTVVVGEREDGCGNQLDERERRTAILQKRIRTGMTRADVESAFGRPDRVSQLDERQRYHYDARPGQGRRTVTFDEFGCVQGKKARQRR</sequence>
<keyword evidence="6" id="KW-1185">Reference proteome</keyword>
<reference evidence="4 7" key="1">
    <citation type="submission" date="2016-10" db="EMBL/GenBank/DDBJ databases">
        <authorList>
            <person name="de Groot N.N."/>
        </authorList>
    </citation>
    <scope>NUCLEOTIDE SEQUENCE [LARGE SCALE GENOMIC DNA]</scope>
    <source>
        <strain evidence="4 7">CCM 7361</strain>
    </source>
</reference>
<dbReference type="RefSeq" id="WP_089391822.1">
    <property type="nucleotide sequence ID" value="NZ_FNEC01000001.1"/>
</dbReference>
<keyword evidence="2" id="KW-0732">Signal</keyword>
<accession>A0A239JE22</accession>
<evidence type="ECO:0000313" key="7">
    <source>
        <dbReference type="Proteomes" id="UP000199693"/>
    </source>
</evidence>
<dbReference type="EMBL" id="FZPC01000012">
    <property type="protein sequence ID" value="SNT03852.1"/>
    <property type="molecule type" value="Genomic_DNA"/>
</dbReference>
<dbReference type="GO" id="GO:0019867">
    <property type="term" value="C:outer membrane"/>
    <property type="evidence" value="ECO:0007669"/>
    <property type="project" value="InterPro"/>
</dbReference>
<reference evidence="5 6" key="2">
    <citation type="submission" date="2017-06" db="EMBL/GenBank/DDBJ databases">
        <authorList>
            <person name="Varghese N."/>
            <person name="Submissions S."/>
        </authorList>
    </citation>
    <scope>NUCLEOTIDE SEQUENCE [LARGE SCALE GENOMIC DNA]</scope>
    <source>
        <strain evidence="5 6">RLD-1</strain>
    </source>
</reference>